<evidence type="ECO:0000313" key="1">
    <source>
        <dbReference type="EMBL" id="PQQ09516.1"/>
    </source>
</evidence>
<protein>
    <submittedName>
        <fullName evidence="1">Uncharacterized protein</fullName>
    </submittedName>
</protein>
<dbReference type="Proteomes" id="UP000250321">
    <property type="component" value="Unassembled WGS sequence"/>
</dbReference>
<accession>A0A315A5Q7</accession>
<organism evidence="1 2">
    <name type="scientific">Prunus yedoensis var. nudiflora</name>
    <dbReference type="NCBI Taxonomy" id="2094558"/>
    <lineage>
        <taxon>Eukaryota</taxon>
        <taxon>Viridiplantae</taxon>
        <taxon>Streptophyta</taxon>
        <taxon>Embryophyta</taxon>
        <taxon>Tracheophyta</taxon>
        <taxon>Spermatophyta</taxon>
        <taxon>Magnoliopsida</taxon>
        <taxon>eudicotyledons</taxon>
        <taxon>Gunneridae</taxon>
        <taxon>Pentapetalae</taxon>
        <taxon>rosids</taxon>
        <taxon>fabids</taxon>
        <taxon>Rosales</taxon>
        <taxon>Rosaceae</taxon>
        <taxon>Amygdaloideae</taxon>
        <taxon>Amygdaleae</taxon>
        <taxon>Prunus</taxon>
    </lineage>
</organism>
<reference evidence="1 2" key="1">
    <citation type="submission" date="2018-02" db="EMBL/GenBank/DDBJ databases">
        <title>Draft genome of wild Prunus yedoensis var. nudiflora.</title>
        <authorList>
            <person name="Baek S."/>
            <person name="Kim J.-H."/>
            <person name="Choi K."/>
            <person name="Kim G.-B."/>
            <person name="Cho A."/>
            <person name="Jang H."/>
            <person name="Shin C.-H."/>
            <person name="Yu H.-J."/>
            <person name="Mun J.-H."/>
        </authorList>
    </citation>
    <scope>NUCLEOTIDE SEQUENCE [LARGE SCALE GENOMIC DNA]</scope>
    <source>
        <strain evidence="2">cv. Jeju island</strain>
        <tissue evidence="1">Leaf</tissue>
    </source>
</reference>
<dbReference type="AlphaFoldDB" id="A0A315A5Q7"/>
<sequence>MEVTERLRKRERAFIKTPKVEDKVMWVWFIAGLGFYNWGRGELEREGDFNRVAQPFFSFNRFGINRVACFTGTVRFFVISNFERVCEVKTMAFYRCIMHVLPCASKIKGQKRKVKH</sequence>
<dbReference type="EMBL" id="PJQY01000613">
    <property type="protein sequence ID" value="PQQ09516.1"/>
    <property type="molecule type" value="Genomic_DNA"/>
</dbReference>
<keyword evidence="2" id="KW-1185">Reference proteome</keyword>
<proteinExistence type="predicted"/>
<comment type="caution">
    <text evidence="1">The sequence shown here is derived from an EMBL/GenBank/DDBJ whole genome shotgun (WGS) entry which is preliminary data.</text>
</comment>
<evidence type="ECO:0000313" key="2">
    <source>
        <dbReference type="Proteomes" id="UP000250321"/>
    </source>
</evidence>
<gene>
    <name evidence="1" type="ORF">Pyn_36197</name>
</gene>
<name>A0A315A5Q7_PRUYE</name>